<evidence type="ECO:0000256" key="6">
    <source>
        <dbReference type="ARBA" id="ARBA00023125"/>
    </source>
</evidence>
<dbReference type="SMART" id="SM00490">
    <property type="entry name" value="HELICc"/>
    <property type="match status" value="1"/>
</dbReference>
<dbReference type="PROSITE" id="PS00690">
    <property type="entry name" value="DEAH_ATP_HELICASE"/>
    <property type="match status" value="1"/>
</dbReference>
<dbReference type="AlphaFoldDB" id="A0A1L7D667"/>
<proteinExistence type="inferred from homology"/>
<keyword evidence="13" id="KW-1185">Reference proteome</keyword>
<feature type="domain" description="Helicase ATP-binding" evidence="10">
    <location>
        <begin position="32"/>
        <end position="207"/>
    </location>
</feature>
<evidence type="ECO:0000259" key="11">
    <source>
        <dbReference type="PROSITE" id="PS51194"/>
    </source>
</evidence>
<organism evidence="12 13">
    <name type="scientific">Corynebacterium phocae</name>
    <dbReference type="NCBI Taxonomy" id="161895"/>
    <lineage>
        <taxon>Bacteria</taxon>
        <taxon>Bacillati</taxon>
        <taxon>Actinomycetota</taxon>
        <taxon>Actinomycetes</taxon>
        <taxon>Mycobacteriales</taxon>
        <taxon>Corynebacteriaceae</taxon>
        <taxon>Corynebacterium</taxon>
    </lineage>
</organism>
<dbReference type="EMBL" id="CP009249">
    <property type="protein sequence ID" value="APT93567.1"/>
    <property type="molecule type" value="Genomic_DNA"/>
</dbReference>
<dbReference type="Proteomes" id="UP000185491">
    <property type="component" value="Chromosome"/>
</dbReference>
<dbReference type="GO" id="GO:0016787">
    <property type="term" value="F:hydrolase activity"/>
    <property type="evidence" value="ECO:0007669"/>
    <property type="project" value="UniProtKB-KW"/>
</dbReference>
<dbReference type="STRING" id="161895.CPHO_00530"/>
<keyword evidence="2" id="KW-0547">Nucleotide-binding</keyword>
<dbReference type="PANTHER" id="PTHR13710">
    <property type="entry name" value="DNA HELICASE RECQ FAMILY MEMBER"/>
    <property type="match status" value="1"/>
</dbReference>
<dbReference type="Gene3D" id="3.40.50.300">
    <property type="entry name" value="P-loop containing nucleotide triphosphate hydrolases"/>
    <property type="match status" value="2"/>
</dbReference>
<dbReference type="GO" id="GO:0009378">
    <property type="term" value="F:four-way junction helicase activity"/>
    <property type="evidence" value="ECO:0007669"/>
    <property type="project" value="TreeGrafter"/>
</dbReference>
<dbReference type="EC" id="5.6.2.4" evidence="9"/>
<protein>
    <recommendedName>
        <fullName evidence="9">DNA 3'-5' helicase</fullName>
        <ecNumber evidence="9">5.6.2.4</ecNumber>
    </recommendedName>
</protein>
<evidence type="ECO:0000256" key="8">
    <source>
        <dbReference type="ARBA" id="ARBA00034617"/>
    </source>
</evidence>
<dbReference type="SUPFAM" id="SSF52540">
    <property type="entry name" value="P-loop containing nucleoside triphosphate hydrolases"/>
    <property type="match status" value="1"/>
</dbReference>
<dbReference type="InterPro" id="IPR004589">
    <property type="entry name" value="DNA_helicase_ATP-dep_RecQ"/>
</dbReference>
<dbReference type="GO" id="GO:0003677">
    <property type="term" value="F:DNA binding"/>
    <property type="evidence" value="ECO:0007669"/>
    <property type="project" value="UniProtKB-KW"/>
</dbReference>
<gene>
    <name evidence="12" type="ORF">CPHO_00530</name>
</gene>
<dbReference type="InterPro" id="IPR002464">
    <property type="entry name" value="DNA/RNA_helicase_DEAH_CS"/>
</dbReference>
<evidence type="ECO:0000256" key="1">
    <source>
        <dbReference type="ARBA" id="ARBA00005446"/>
    </source>
</evidence>
<keyword evidence="7" id="KW-0413">Isomerase</keyword>
<keyword evidence="3" id="KW-0378">Hydrolase</keyword>
<evidence type="ECO:0000259" key="10">
    <source>
        <dbReference type="PROSITE" id="PS51192"/>
    </source>
</evidence>
<dbReference type="PROSITE" id="PS51192">
    <property type="entry name" value="HELICASE_ATP_BIND_1"/>
    <property type="match status" value="1"/>
</dbReference>
<evidence type="ECO:0000256" key="4">
    <source>
        <dbReference type="ARBA" id="ARBA00022806"/>
    </source>
</evidence>
<evidence type="ECO:0000256" key="2">
    <source>
        <dbReference type="ARBA" id="ARBA00022741"/>
    </source>
</evidence>
<dbReference type="InterPro" id="IPR027417">
    <property type="entry name" value="P-loop_NTPase"/>
</dbReference>
<feature type="domain" description="Helicase C-terminal" evidence="11">
    <location>
        <begin position="233"/>
        <end position="383"/>
    </location>
</feature>
<dbReference type="Pfam" id="PF00270">
    <property type="entry name" value="DEAD"/>
    <property type="match status" value="1"/>
</dbReference>
<dbReference type="InterPro" id="IPR011545">
    <property type="entry name" value="DEAD/DEAH_box_helicase_dom"/>
</dbReference>
<dbReference type="GO" id="GO:0005524">
    <property type="term" value="F:ATP binding"/>
    <property type="evidence" value="ECO:0007669"/>
    <property type="project" value="UniProtKB-KW"/>
</dbReference>
<dbReference type="GO" id="GO:0043138">
    <property type="term" value="F:3'-5' DNA helicase activity"/>
    <property type="evidence" value="ECO:0007669"/>
    <property type="project" value="UniProtKB-EC"/>
</dbReference>
<dbReference type="GO" id="GO:0006281">
    <property type="term" value="P:DNA repair"/>
    <property type="evidence" value="ECO:0007669"/>
    <property type="project" value="TreeGrafter"/>
</dbReference>
<dbReference type="SMART" id="SM00487">
    <property type="entry name" value="DEXDc"/>
    <property type="match status" value="1"/>
</dbReference>
<dbReference type="GO" id="GO:0005737">
    <property type="term" value="C:cytoplasm"/>
    <property type="evidence" value="ECO:0007669"/>
    <property type="project" value="TreeGrafter"/>
</dbReference>
<evidence type="ECO:0000256" key="3">
    <source>
        <dbReference type="ARBA" id="ARBA00022801"/>
    </source>
</evidence>
<evidence type="ECO:0000256" key="7">
    <source>
        <dbReference type="ARBA" id="ARBA00023235"/>
    </source>
</evidence>
<evidence type="ECO:0000256" key="9">
    <source>
        <dbReference type="ARBA" id="ARBA00034808"/>
    </source>
</evidence>
<comment type="similarity">
    <text evidence="1">Belongs to the helicase family. RecQ subfamily.</text>
</comment>
<dbReference type="PROSITE" id="PS51194">
    <property type="entry name" value="HELICASE_CTER"/>
    <property type="match status" value="1"/>
</dbReference>
<keyword evidence="4 12" id="KW-0347">Helicase</keyword>
<sequence length="691" mass="74642">MTVTREDANQYLRNLTGNPDSALYDDQWEAIDLLVNARGRLVVVQKTGWGKSAVYFIAAKLLRGQGFGPAVIVSPLLALMRNQVDAAARAGIRAVTLNSSNVTEWDAITRDIEAGEVDVLLVSPERLNNPDFQANVLPGLARSAAMLVIDEAHCISDWGHDFRPDYRRIKDLLAGLAPSTPVLATTATANDRVIADIHAQLGEHTRVLRGSLERPSLHLNVVQLPDSTQRAAWIASRLGKLPGSGIIYCLTVPAAEELAQALAAANFPVAAYTGRTDAAEREELEQQLLRNELKALVATSALGMGFDKPDLGFVIHFGAPSSPVSYYQHIGRAGRGTDHAEVILLPGAEDKNIWEYFARSSFPPPETVAALLDALNTADGPLSTPKLETYVSISRSRIDQALKVLDVEGAVNRVRGGWEATGEPWHYDAERYEKLAALKAQEEQAMLDYVALDSCREQFLRQQLDDPSALGPCGRCDNCRGEHLSTDVNLAMSAAVDKAASTPGVEINVRKRWPNGVAYKGAIKGLTSIRALGRLNSITTGPLLGRVLGEQTWRPTEPWTSDPILSLAVDVLKNWGWDNRPVTVVALGTTDQETTDMVTAFAQALAQIGRMDFAGTIPVHPGAAEVTAQNSTFRVRALDNHWDFSGAPQLAGPILLVTDVVDTSWSLTVAAHHLHATTGAEILGLAMASQA</sequence>
<keyword evidence="6" id="KW-0238">DNA-binding</keyword>
<name>A0A1L7D667_9CORY</name>
<dbReference type="OrthoDB" id="9760034at2"/>
<dbReference type="Pfam" id="PF00271">
    <property type="entry name" value="Helicase_C"/>
    <property type="match status" value="1"/>
</dbReference>
<dbReference type="GO" id="GO:0030894">
    <property type="term" value="C:replisome"/>
    <property type="evidence" value="ECO:0007669"/>
    <property type="project" value="TreeGrafter"/>
</dbReference>
<keyword evidence="5" id="KW-0067">ATP-binding</keyword>
<evidence type="ECO:0000313" key="13">
    <source>
        <dbReference type="Proteomes" id="UP000185491"/>
    </source>
</evidence>
<dbReference type="KEGG" id="cpho:CPHO_00530"/>
<dbReference type="RefSeq" id="WP_075736294.1">
    <property type="nucleotide sequence ID" value="NZ_CP009249.1"/>
</dbReference>
<dbReference type="InterPro" id="IPR014001">
    <property type="entry name" value="Helicase_ATP-bd"/>
</dbReference>
<dbReference type="NCBIfam" id="TIGR00614">
    <property type="entry name" value="recQ_fam"/>
    <property type="match status" value="1"/>
</dbReference>
<accession>A0A1L7D667</accession>
<evidence type="ECO:0000313" key="12">
    <source>
        <dbReference type="EMBL" id="APT93567.1"/>
    </source>
</evidence>
<dbReference type="PANTHER" id="PTHR13710:SF105">
    <property type="entry name" value="ATP-DEPENDENT DNA HELICASE Q1"/>
    <property type="match status" value="1"/>
</dbReference>
<evidence type="ECO:0000256" key="5">
    <source>
        <dbReference type="ARBA" id="ARBA00022840"/>
    </source>
</evidence>
<dbReference type="GO" id="GO:0043590">
    <property type="term" value="C:bacterial nucleoid"/>
    <property type="evidence" value="ECO:0007669"/>
    <property type="project" value="TreeGrafter"/>
</dbReference>
<comment type="catalytic activity">
    <reaction evidence="8">
        <text>Couples ATP hydrolysis with the unwinding of duplex DNA by translocating in the 3'-5' direction.</text>
        <dbReference type="EC" id="5.6.2.4"/>
    </reaction>
</comment>
<reference evidence="12 13" key="1">
    <citation type="submission" date="2014-08" db="EMBL/GenBank/DDBJ databases">
        <title>Complete genome sequence of Corynebacterium phocae M408/89/1(T)(=DSM 44612(T)), isolated from the common seal (Phoca vitulina).</title>
        <authorList>
            <person name="Ruckert C."/>
            <person name="Albersmeier A."/>
            <person name="Winkler A."/>
            <person name="Kalinowski J."/>
        </authorList>
    </citation>
    <scope>NUCLEOTIDE SEQUENCE [LARGE SCALE GENOMIC DNA]</scope>
    <source>
        <strain evidence="12 13">M408/89/1</strain>
    </source>
</reference>
<dbReference type="InterPro" id="IPR001650">
    <property type="entry name" value="Helicase_C-like"/>
</dbReference>
<dbReference type="GO" id="GO:0006310">
    <property type="term" value="P:DNA recombination"/>
    <property type="evidence" value="ECO:0007669"/>
    <property type="project" value="InterPro"/>
</dbReference>